<sequence>MDLVIVGAGGLAKEIIFMVERNDEYDIEGIVDDNCCNLPERILGYPILGGLDYLYQSSKSTAVVIGIASPETKKTIYTSLKENKNLFFPNIIDNTALIGKSVIFGIGNIIMPYTTFTSSITIGDFNMINIHATIGHDVKIKDYNSFYPSVNISGNTVIESLNEFGVGAKVIQNLQIGDGNIIGAGAVVIRSVGIKSKLVGVPAKIIESWD</sequence>
<protein>
    <recommendedName>
        <fullName evidence="2">PglD N-terminal domain-containing protein</fullName>
    </recommendedName>
</protein>
<dbReference type="InterPro" id="IPR011004">
    <property type="entry name" value="Trimer_LpxA-like_sf"/>
</dbReference>
<dbReference type="Gene3D" id="2.160.10.10">
    <property type="entry name" value="Hexapeptide repeat proteins"/>
    <property type="match status" value="1"/>
</dbReference>
<comment type="caution">
    <text evidence="3">The sequence shown here is derived from an EMBL/GenBank/DDBJ whole genome shotgun (WGS) entry which is preliminary data.</text>
</comment>
<dbReference type="InterPro" id="IPR050179">
    <property type="entry name" value="Trans_hexapeptide_repeat"/>
</dbReference>
<feature type="site" description="Increases basicity of active site His" evidence="1">
    <location>
        <position position="137"/>
    </location>
</feature>
<dbReference type="SUPFAM" id="SSF51161">
    <property type="entry name" value="Trimeric LpxA-like enzymes"/>
    <property type="match status" value="1"/>
</dbReference>
<evidence type="ECO:0000313" key="3">
    <source>
        <dbReference type="EMBL" id="EHG29835.1"/>
    </source>
</evidence>
<organism evidence="3 4">
    <name type="scientific">Enterococcus saccharolyticus 30_1</name>
    <dbReference type="NCBI Taxonomy" id="742813"/>
    <lineage>
        <taxon>Bacteria</taxon>
        <taxon>Bacillati</taxon>
        <taxon>Bacillota</taxon>
        <taxon>Bacilli</taxon>
        <taxon>Lactobacillales</taxon>
        <taxon>Enterococcaceae</taxon>
        <taxon>Enterococcus</taxon>
    </lineage>
</organism>
<proteinExistence type="predicted"/>
<name>A0AA87FIX4_9ENTE</name>
<evidence type="ECO:0000256" key="1">
    <source>
        <dbReference type="PIRSR" id="PIRSR620019-1"/>
    </source>
</evidence>
<reference evidence="3 4" key="1">
    <citation type="submission" date="2011-10" db="EMBL/GenBank/DDBJ databases">
        <title>The Genome Sequence of Enterococcus saccharolyticus 30_1.</title>
        <authorList>
            <consortium name="The Broad Institute Genome Sequencing Platform"/>
            <person name="Earl A."/>
            <person name="Ward D."/>
            <person name="Feldgarden M."/>
            <person name="Gevers D."/>
            <person name="Daigneault M."/>
            <person name="Strauss J."/>
            <person name="Allen-Vercoe E."/>
            <person name="Young S.K."/>
            <person name="Zeng Q."/>
            <person name="Gargeya S."/>
            <person name="Fitzgerald M."/>
            <person name="Haas B."/>
            <person name="Abouelleil A."/>
            <person name="Alvarado L."/>
            <person name="Arachchi H.M."/>
            <person name="Berlin A."/>
            <person name="Brown A."/>
            <person name="Chapman S.B."/>
            <person name="Chen Z."/>
            <person name="Dunbar C."/>
            <person name="Freedman E."/>
            <person name="Gearin G."/>
            <person name="Gellesch M."/>
            <person name="Goldberg J."/>
            <person name="Griggs A."/>
            <person name="Gujja S."/>
            <person name="Heiman D."/>
            <person name="Howarth C."/>
            <person name="Larson L."/>
            <person name="Lui A."/>
            <person name="MacDonald P.J.P."/>
            <person name="Montmayeur A."/>
            <person name="Murphy C."/>
            <person name="Neiman D."/>
            <person name="Pearson M."/>
            <person name="Priest M."/>
            <person name="Roberts A."/>
            <person name="Saif S."/>
            <person name="Shea T."/>
            <person name="Shenoy N."/>
            <person name="Sisk P."/>
            <person name="Stolte C."/>
            <person name="Sykes S."/>
            <person name="Wortman J."/>
            <person name="Nusbaum C."/>
            <person name="Birren B."/>
        </authorList>
    </citation>
    <scope>NUCLEOTIDE SEQUENCE [LARGE SCALE GENOMIC DNA]</scope>
    <source>
        <strain evidence="3 4">30_1</strain>
    </source>
</reference>
<dbReference type="PANTHER" id="PTHR43300">
    <property type="entry name" value="ACETYLTRANSFERASE"/>
    <property type="match status" value="1"/>
</dbReference>
<dbReference type="AlphaFoldDB" id="A0AA87FIX4"/>
<dbReference type="Proteomes" id="UP000004393">
    <property type="component" value="Unassembled WGS sequence"/>
</dbReference>
<gene>
    <name evidence="3" type="ORF">HMPREF9478_01003</name>
</gene>
<dbReference type="RefSeq" id="WP_005470969.1">
    <property type="nucleotide sequence ID" value="NZ_JH376939.1"/>
</dbReference>
<accession>A0AA87FIX4</accession>
<evidence type="ECO:0000313" key="4">
    <source>
        <dbReference type="Proteomes" id="UP000004393"/>
    </source>
</evidence>
<feature type="domain" description="PglD N-terminal" evidence="2">
    <location>
        <begin position="2"/>
        <end position="79"/>
    </location>
</feature>
<dbReference type="NCBIfam" id="TIGR03570">
    <property type="entry name" value="NeuD_NnaD"/>
    <property type="match status" value="1"/>
</dbReference>
<dbReference type="CDD" id="cd03360">
    <property type="entry name" value="LbH_AT_putative"/>
    <property type="match status" value="1"/>
</dbReference>
<dbReference type="PANTHER" id="PTHR43300:SF7">
    <property type="entry name" value="UDP-N-ACETYLBACILLOSAMINE N-ACETYLTRANSFERASE"/>
    <property type="match status" value="1"/>
</dbReference>
<dbReference type="Pfam" id="PF17836">
    <property type="entry name" value="PglD_N"/>
    <property type="match status" value="1"/>
</dbReference>
<evidence type="ECO:0000259" key="2">
    <source>
        <dbReference type="Pfam" id="PF17836"/>
    </source>
</evidence>
<dbReference type="InterPro" id="IPR020019">
    <property type="entry name" value="AcTrfase_PglD-like"/>
</dbReference>
<keyword evidence="4" id="KW-1185">Reference proteome</keyword>
<dbReference type="EMBL" id="ADLY01000020">
    <property type="protein sequence ID" value="EHG29835.1"/>
    <property type="molecule type" value="Genomic_DNA"/>
</dbReference>
<dbReference type="Gene3D" id="3.40.50.20">
    <property type="match status" value="1"/>
</dbReference>
<feature type="active site" description="Proton acceptor" evidence="1">
    <location>
        <position position="136"/>
    </location>
</feature>
<dbReference type="InterPro" id="IPR041561">
    <property type="entry name" value="PglD_N"/>
</dbReference>